<dbReference type="InterPro" id="IPR005754">
    <property type="entry name" value="Sortase"/>
</dbReference>
<dbReference type="CDD" id="cd05827">
    <property type="entry name" value="Sortase_C"/>
    <property type="match status" value="1"/>
</dbReference>
<dbReference type="InterPro" id="IPR042002">
    <property type="entry name" value="Sortase_C"/>
</dbReference>
<comment type="caution">
    <text evidence="5">The sequence shown here is derived from an EMBL/GenBank/DDBJ whole genome shotgun (WGS) entry which is preliminary data.</text>
</comment>
<dbReference type="NCBIfam" id="NF033745">
    <property type="entry name" value="class_C_sortase"/>
    <property type="match status" value="1"/>
</dbReference>
<organism evidence="5 6">
    <name type="scientific">Bifidobacterium erythrocebi</name>
    <dbReference type="NCBI Taxonomy" id="2675325"/>
    <lineage>
        <taxon>Bacteria</taxon>
        <taxon>Bacillati</taxon>
        <taxon>Actinomycetota</taxon>
        <taxon>Actinomycetes</taxon>
        <taxon>Bifidobacteriales</taxon>
        <taxon>Bifidobacteriaceae</taxon>
        <taxon>Bifidobacterium</taxon>
    </lineage>
</organism>
<gene>
    <name evidence="5" type="ORF">G1C98_0965</name>
</gene>
<evidence type="ECO:0000313" key="6">
    <source>
        <dbReference type="Proteomes" id="UP000529710"/>
    </source>
</evidence>
<evidence type="ECO:0000256" key="4">
    <source>
        <dbReference type="SAM" id="Phobius"/>
    </source>
</evidence>
<accession>A0A7Y0HVV5</accession>
<feature type="compositionally biased region" description="Polar residues" evidence="3">
    <location>
        <begin position="322"/>
        <end position="331"/>
    </location>
</feature>
<dbReference type="RefSeq" id="WP_169079810.1">
    <property type="nucleotide sequence ID" value="NZ_JAAIIF010000008.1"/>
</dbReference>
<evidence type="ECO:0000313" key="5">
    <source>
        <dbReference type="EMBL" id="NMM96229.1"/>
    </source>
</evidence>
<feature type="transmembrane region" description="Helical" evidence="4">
    <location>
        <begin position="30"/>
        <end position="52"/>
    </location>
</feature>
<feature type="active site" description="Acyl-thioester intermediate" evidence="2">
    <location>
        <position position="246"/>
    </location>
</feature>
<keyword evidence="4" id="KW-1133">Transmembrane helix</keyword>
<feature type="active site" description="Acyl-thioester intermediate" evidence="2">
    <location>
        <position position="184"/>
    </location>
</feature>
<keyword evidence="4" id="KW-0472">Membrane</keyword>
<keyword evidence="6" id="KW-1185">Reference proteome</keyword>
<dbReference type="Proteomes" id="UP000529710">
    <property type="component" value="Unassembled WGS sequence"/>
</dbReference>
<feature type="region of interest" description="Disordered" evidence="3">
    <location>
        <begin position="306"/>
        <end position="331"/>
    </location>
</feature>
<dbReference type="EMBL" id="JAAIIF010000008">
    <property type="protein sequence ID" value="NMM96229.1"/>
    <property type="molecule type" value="Genomic_DNA"/>
</dbReference>
<evidence type="ECO:0000256" key="2">
    <source>
        <dbReference type="PIRSR" id="PIRSR605754-1"/>
    </source>
</evidence>
<keyword evidence="1" id="KW-0378">Hydrolase</keyword>
<protein>
    <submittedName>
        <fullName evidence="5">Sortase family protein</fullName>
    </submittedName>
</protein>
<dbReference type="SUPFAM" id="SSF63817">
    <property type="entry name" value="Sortase"/>
    <property type="match status" value="1"/>
</dbReference>
<dbReference type="NCBIfam" id="TIGR01076">
    <property type="entry name" value="sortase_fam"/>
    <property type="match status" value="1"/>
</dbReference>
<reference evidence="5 6" key="1">
    <citation type="submission" date="2020-02" db="EMBL/GenBank/DDBJ databases">
        <title>Characterization of phylogenetic diversity of novel bifidobacterial species isolated in Czech ZOOs.</title>
        <authorList>
            <person name="Lugli G.A."/>
            <person name="Vera N.B."/>
            <person name="Ventura M."/>
        </authorList>
    </citation>
    <scope>NUCLEOTIDE SEQUENCE [LARGE SCALE GENOMIC DNA]</scope>
    <source>
        <strain evidence="5 6">DSM 109960</strain>
    </source>
</reference>
<dbReference type="GO" id="GO:0016787">
    <property type="term" value="F:hydrolase activity"/>
    <property type="evidence" value="ECO:0007669"/>
    <property type="project" value="UniProtKB-KW"/>
</dbReference>
<keyword evidence="4" id="KW-0812">Transmembrane</keyword>
<name>A0A7Y0HVV5_9BIFI</name>
<sequence>MAYSPQPFDQLIGGTNASRTRTRAERQLRIMYGAAAILAAVALACTVIPVLMQLSSSSSMAGSASSAEERVSLWPKSRVGDELKAARAYNRQLAQSGQPVLGEAIDPFTDQGGGFSRSSKDRRYNALLNEGHGVMGSVIIPKISVNLPIYHGTGNRQLSLGAGHLYGSSLPVGGRSTHAVITGHRGMVKAQMFTRLDEMREGDFVYIRTMNETLAYEVDHISVIEPNDTTQLRIVPGQDRLTLMTCTPYGINSHRLLVSGHRVSIPVPAPDPTDLHDGRTVGGWVFLAVAVCGCAGVMAARRTRHDAGEPMRHATRRYGGSCPSSASKPVP</sequence>
<proteinExistence type="predicted"/>
<dbReference type="Gene3D" id="2.40.260.10">
    <property type="entry name" value="Sortase"/>
    <property type="match status" value="1"/>
</dbReference>
<dbReference type="InterPro" id="IPR023365">
    <property type="entry name" value="Sortase_dom-sf"/>
</dbReference>
<evidence type="ECO:0000256" key="1">
    <source>
        <dbReference type="ARBA" id="ARBA00022801"/>
    </source>
</evidence>
<dbReference type="AlphaFoldDB" id="A0A7Y0HVV5"/>
<evidence type="ECO:0000256" key="3">
    <source>
        <dbReference type="SAM" id="MobiDB-lite"/>
    </source>
</evidence>
<dbReference type="Pfam" id="PF04203">
    <property type="entry name" value="Sortase"/>
    <property type="match status" value="1"/>
</dbReference>